<dbReference type="Proteomes" id="UP001234178">
    <property type="component" value="Unassembled WGS sequence"/>
</dbReference>
<dbReference type="EMBL" id="JAOYFB010000039">
    <property type="protein sequence ID" value="KAK4029730.1"/>
    <property type="molecule type" value="Genomic_DNA"/>
</dbReference>
<comment type="caution">
    <text evidence="2">The sequence shown here is derived from an EMBL/GenBank/DDBJ whole genome shotgun (WGS) entry which is preliminary data.</text>
</comment>
<sequence length="105" mass="12141">MGSWEEVNIDRFRSDTVVSKRVCMLLRLIVLAIVQHQRNAMAEKKTNVGQEDSGGEMSSYQRYGNPLGPSSTCLTMTPYSSRSKMKRTRRDWHETRLKTRRSKST</sequence>
<feature type="region of interest" description="Disordered" evidence="1">
    <location>
        <begin position="41"/>
        <end position="105"/>
    </location>
</feature>
<proteinExistence type="predicted"/>
<accession>A0ABR0AXC6</accession>
<keyword evidence="3" id="KW-1185">Reference proteome</keyword>
<organism evidence="2 3">
    <name type="scientific">Daphnia magna</name>
    <dbReference type="NCBI Taxonomy" id="35525"/>
    <lineage>
        <taxon>Eukaryota</taxon>
        <taxon>Metazoa</taxon>
        <taxon>Ecdysozoa</taxon>
        <taxon>Arthropoda</taxon>
        <taxon>Crustacea</taxon>
        <taxon>Branchiopoda</taxon>
        <taxon>Diplostraca</taxon>
        <taxon>Cladocera</taxon>
        <taxon>Anomopoda</taxon>
        <taxon>Daphniidae</taxon>
        <taxon>Daphnia</taxon>
    </lineage>
</organism>
<evidence type="ECO:0000256" key="1">
    <source>
        <dbReference type="SAM" id="MobiDB-lite"/>
    </source>
</evidence>
<evidence type="ECO:0000313" key="3">
    <source>
        <dbReference type="Proteomes" id="UP001234178"/>
    </source>
</evidence>
<feature type="compositionally biased region" description="Polar residues" evidence="1">
    <location>
        <begin position="56"/>
        <end position="82"/>
    </location>
</feature>
<evidence type="ECO:0000313" key="2">
    <source>
        <dbReference type="EMBL" id="KAK4029730.1"/>
    </source>
</evidence>
<name>A0ABR0AXC6_9CRUS</name>
<gene>
    <name evidence="2" type="ORF">OUZ56_022696</name>
</gene>
<protein>
    <submittedName>
        <fullName evidence="2">Uncharacterized protein</fullName>
    </submittedName>
</protein>
<reference evidence="2 3" key="1">
    <citation type="journal article" date="2023" name="Nucleic Acids Res.">
        <title>The hologenome of Daphnia magna reveals possible DNA methylation and microbiome-mediated evolution of the host genome.</title>
        <authorList>
            <person name="Chaturvedi A."/>
            <person name="Li X."/>
            <person name="Dhandapani V."/>
            <person name="Marshall H."/>
            <person name="Kissane S."/>
            <person name="Cuenca-Cambronero M."/>
            <person name="Asole G."/>
            <person name="Calvet F."/>
            <person name="Ruiz-Romero M."/>
            <person name="Marangio P."/>
            <person name="Guigo R."/>
            <person name="Rago D."/>
            <person name="Mirbahai L."/>
            <person name="Eastwood N."/>
            <person name="Colbourne J.K."/>
            <person name="Zhou J."/>
            <person name="Mallon E."/>
            <person name="Orsini L."/>
        </authorList>
    </citation>
    <scope>NUCLEOTIDE SEQUENCE [LARGE SCALE GENOMIC DNA]</scope>
    <source>
        <strain evidence="2">LRV0_1</strain>
    </source>
</reference>